<feature type="transmembrane region" description="Helical" evidence="9">
    <location>
        <begin position="405"/>
        <end position="428"/>
    </location>
</feature>
<dbReference type="Proteomes" id="UP000824504">
    <property type="component" value="Chromosome"/>
</dbReference>
<comment type="subunit">
    <text evidence="9">Forms a complex with SecF. Part of the essential Sec protein translocation apparatus which comprises SecA, SecYEG and auxiliary proteins SecDF. Other proteins may also be involved.</text>
</comment>
<comment type="similarity">
    <text evidence="9">Belongs to the SecD/SecF family. SecD subfamily.</text>
</comment>
<evidence type="ECO:0000256" key="5">
    <source>
        <dbReference type="ARBA" id="ARBA00022927"/>
    </source>
</evidence>
<protein>
    <recommendedName>
        <fullName evidence="9">Protein translocase subunit SecD</fullName>
    </recommendedName>
</protein>
<reference evidence="14 15" key="1">
    <citation type="submission" date="2021-07" db="EMBL/GenBank/DDBJ databases">
        <title>complete genome sequencing of Tessaracoccus sp.J1M15.</title>
        <authorList>
            <person name="Bae J.-W."/>
            <person name="Kim D.-y."/>
        </authorList>
    </citation>
    <scope>NUCLEOTIDE SEQUENCE [LARGE SCALE GENOMIC DNA]</scope>
    <source>
        <strain evidence="14 15">J1M15</strain>
    </source>
</reference>
<keyword evidence="7 9" id="KW-0811">Translocation</keyword>
<comment type="caution">
    <text evidence="9">Lacks conserved residue(s) required for the propagation of feature annotation.</text>
</comment>
<dbReference type="InterPro" id="IPR048631">
    <property type="entry name" value="SecD_1st"/>
</dbReference>
<feature type="domain" description="SecDF P1 head subdomain" evidence="13">
    <location>
        <begin position="172"/>
        <end position="284"/>
    </location>
</feature>
<feature type="transmembrane region" description="Helical" evidence="9">
    <location>
        <begin position="330"/>
        <end position="354"/>
    </location>
</feature>
<feature type="transmembrane region" description="Helical" evidence="9">
    <location>
        <begin position="303"/>
        <end position="323"/>
    </location>
</feature>
<comment type="function">
    <text evidence="9">Part of the Sec protein translocase complex. Interacts with the SecYEG preprotein conducting channel. SecDF uses the proton motive force (PMF) to complete protein translocation after the ATP-dependent function of SecA.</text>
</comment>
<evidence type="ECO:0000256" key="6">
    <source>
        <dbReference type="ARBA" id="ARBA00022989"/>
    </source>
</evidence>
<evidence type="ECO:0000259" key="13">
    <source>
        <dbReference type="Pfam" id="PF22599"/>
    </source>
</evidence>
<dbReference type="Pfam" id="PF21760">
    <property type="entry name" value="SecD_1st"/>
    <property type="match status" value="1"/>
</dbReference>
<evidence type="ECO:0000256" key="3">
    <source>
        <dbReference type="ARBA" id="ARBA00022475"/>
    </source>
</evidence>
<evidence type="ECO:0000256" key="1">
    <source>
        <dbReference type="ARBA" id="ARBA00004651"/>
    </source>
</evidence>
<dbReference type="Pfam" id="PF22599">
    <property type="entry name" value="SecDF_P1_head"/>
    <property type="match status" value="1"/>
</dbReference>
<organism evidence="14 15">
    <name type="scientific">Tessaracoccus palaemonis</name>
    <dbReference type="NCBI Taxonomy" id="2829499"/>
    <lineage>
        <taxon>Bacteria</taxon>
        <taxon>Bacillati</taxon>
        <taxon>Actinomycetota</taxon>
        <taxon>Actinomycetes</taxon>
        <taxon>Propionibacteriales</taxon>
        <taxon>Propionibacteriaceae</taxon>
        <taxon>Tessaracoccus</taxon>
    </lineage>
</organism>
<dbReference type="InterPro" id="IPR048634">
    <property type="entry name" value="SecD_SecF_C"/>
</dbReference>
<feature type="domain" description="Protein export membrane protein SecD/SecF C-terminal" evidence="11">
    <location>
        <begin position="285"/>
        <end position="461"/>
    </location>
</feature>
<evidence type="ECO:0000256" key="9">
    <source>
        <dbReference type="HAMAP-Rule" id="MF_01463"/>
    </source>
</evidence>
<feature type="transmembrane region" description="Helical" evidence="9">
    <location>
        <begin position="434"/>
        <end position="452"/>
    </location>
</feature>
<feature type="domain" description="Protein translocase subunit SecDF P1" evidence="12">
    <location>
        <begin position="38"/>
        <end position="91"/>
    </location>
</feature>
<dbReference type="EMBL" id="CP079216">
    <property type="protein sequence ID" value="QXT64304.1"/>
    <property type="molecule type" value="Genomic_DNA"/>
</dbReference>
<dbReference type="InterPro" id="IPR005791">
    <property type="entry name" value="SecD"/>
</dbReference>
<keyword evidence="4 9" id="KW-0812">Transmembrane</keyword>
<keyword evidence="3 9" id="KW-1003">Cell membrane</keyword>
<dbReference type="InterPro" id="IPR054384">
    <property type="entry name" value="SecDF_P1_head"/>
</dbReference>
<keyword evidence="15" id="KW-1185">Reference proteome</keyword>
<evidence type="ECO:0000256" key="10">
    <source>
        <dbReference type="SAM" id="MobiDB-lite"/>
    </source>
</evidence>
<keyword evidence="8 9" id="KW-0472">Membrane</keyword>
<dbReference type="InterPro" id="IPR055344">
    <property type="entry name" value="SecD_SecF_C_bact"/>
</dbReference>
<keyword evidence="6 9" id="KW-1133">Transmembrane helix</keyword>
<dbReference type="HAMAP" id="MF_01463_B">
    <property type="entry name" value="SecD_B"/>
    <property type="match status" value="1"/>
</dbReference>
<evidence type="ECO:0000256" key="4">
    <source>
        <dbReference type="ARBA" id="ARBA00022692"/>
    </source>
</evidence>
<keyword evidence="2 9" id="KW-0813">Transport</keyword>
<evidence type="ECO:0000259" key="12">
    <source>
        <dbReference type="Pfam" id="PF21760"/>
    </source>
</evidence>
<evidence type="ECO:0000313" key="14">
    <source>
        <dbReference type="EMBL" id="QXT64304.1"/>
    </source>
</evidence>
<keyword evidence="5 9" id="KW-0653">Protein transport</keyword>
<name>A0ABX8SSZ3_9ACTN</name>
<dbReference type="NCBIfam" id="TIGR00916">
    <property type="entry name" value="2A0604s01"/>
    <property type="match status" value="1"/>
</dbReference>
<evidence type="ECO:0000256" key="2">
    <source>
        <dbReference type="ARBA" id="ARBA00022448"/>
    </source>
</evidence>
<comment type="subcellular location">
    <subcellularLocation>
        <location evidence="1 9">Cell membrane</location>
        <topology evidence="1 9">Multi-pass membrane protein</topology>
    </subcellularLocation>
</comment>
<dbReference type="Pfam" id="PF02355">
    <property type="entry name" value="SecD_SecF_C"/>
    <property type="match status" value="1"/>
</dbReference>
<dbReference type="NCBIfam" id="TIGR01129">
    <property type="entry name" value="secD"/>
    <property type="match status" value="1"/>
</dbReference>
<evidence type="ECO:0000256" key="8">
    <source>
        <dbReference type="ARBA" id="ARBA00023136"/>
    </source>
</evidence>
<proteinExistence type="inferred from homology"/>
<evidence type="ECO:0000313" key="15">
    <source>
        <dbReference type="Proteomes" id="UP000824504"/>
    </source>
</evidence>
<evidence type="ECO:0000259" key="11">
    <source>
        <dbReference type="Pfam" id="PF02355"/>
    </source>
</evidence>
<sequence>MGLTKTWAPKLGLDLQGGQTITLTATSENVTPESLELARNIIQQRVDGLGVGEATVAVQGDRHIVVSAPNVTSDDLVELVGATAQLSFRPVLQSGAGTGPSDDADAVPGLPTPAPSPEASASADEPSVDNEQLSIDEVLAYTATEEDLENFANFVCGDTVVDDPSRAIVACDDEGTYKYLLGPTAVLGTELDTAAYGIPTGDLSYVVTLSLKSTGAEQFKQLTGALLDKTSPENLFAIVLDGIVESAVEPQVQITNGEAQISGSFTADSAASLANVLKYGSLPVSFEPSQVETVSATLGGEQLRVGIIAGIIGMAAVALYSFIYYRGMGIVVVASLVVAASATYAMMVLLGSAVGFSLSLAGIAGAIVGIAVTADSFVIYFERIRDEIRDGRSLRSSLVSGWEKARGTIIISDAVSLLSAVILFIVAIGSVKGFAFTLGLTTMIDLAVVFFFTKPLVQLLGRTKFFGEGHKWSGLDAEHMGVSRDSLLGRRLRRRTPVTHDVTASQTTQEA</sequence>
<feature type="transmembrane region" description="Helical" evidence="9">
    <location>
        <begin position="360"/>
        <end position="384"/>
    </location>
</feature>
<dbReference type="PANTHER" id="PTHR30081">
    <property type="entry name" value="PROTEIN-EXPORT MEMBRANE PROTEIN SEC"/>
    <property type="match status" value="1"/>
</dbReference>
<dbReference type="InterPro" id="IPR022813">
    <property type="entry name" value="SecD/SecF_arch_bac"/>
</dbReference>
<gene>
    <name evidence="9 14" type="primary">secD</name>
    <name evidence="14" type="ORF">KDB89_06695</name>
</gene>
<dbReference type="PANTHER" id="PTHR30081:SF1">
    <property type="entry name" value="PROTEIN TRANSLOCASE SUBUNIT SECD"/>
    <property type="match status" value="1"/>
</dbReference>
<accession>A0ABX8SSZ3</accession>
<evidence type="ECO:0000256" key="7">
    <source>
        <dbReference type="ARBA" id="ARBA00023010"/>
    </source>
</evidence>
<feature type="region of interest" description="Disordered" evidence="10">
    <location>
        <begin position="93"/>
        <end position="129"/>
    </location>
</feature>